<dbReference type="InterPro" id="IPR001646">
    <property type="entry name" value="5peptide_repeat"/>
</dbReference>
<dbReference type="eggNOG" id="COG1357">
    <property type="taxonomic scope" value="Bacteria"/>
</dbReference>
<dbReference type="AlphaFoldDB" id="B0C7Y3"/>
<accession>B0C7Y3</accession>
<evidence type="ECO:0000256" key="1">
    <source>
        <dbReference type="SAM" id="MobiDB-lite"/>
    </source>
</evidence>
<feature type="region of interest" description="Disordered" evidence="1">
    <location>
        <begin position="142"/>
        <end position="161"/>
    </location>
</feature>
<organism evidence="2 3">
    <name type="scientific">Acaryochloris marina (strain MBIC 11017)</name>
    <dbReference type="NCBI Taxonomy" id="329726"/>
    <lineage>
        <taxon>Bacteria</taxon>
        <taxon>Bacillati</taxon>
        <taxon>Cyanobacteriota</taxon>
        <taxon>Cyanophyceae</taxon>
        <taxon>Acaryochloridales</taxon>
        <taxon>Acaryochloridaceae</taxon>
        <taxon>Acaryochloris</taxon>
    </lineage>
</organism>
<dbReference type="KEGG" id="amr:AM1_1498"/>
<name>B0C7Y3_ACAM1</name>
<gene>
    <name evidence="2" type="ordered locus">AM1_1498</name>
</gene>
<dbReference type="PANTHER" id="PTHR14136">
    <property type="entry name" value="BTB_POZ DOMAIN-CONTAINING PROTEIN KCTD9"/>
    <property type="match status" value="1"/>
</dbReference>
<dbReference type="OrthoDB" id="480722at2"/>
<dbReference type="Gene3D" id="2.160.20.80">
    <property type="entry name" value="E3 ubiquitin-protein ligase SopA"/>
    <property type="match status" value="1"/>
</dbReference>
<sequence length="292" mass="31800">MNLKSLNQVSDASQAPQDDGPTTKTPLSGHQDQLLQLAQQRNLEALTTLIDQKLADQVVKVAEIEFKNDLLQLSVESSEVPEQSVTVPLIRDFLSQLRLPEVTAVTIYGQKLGQELPFWMEEVALDLLILDTQALMPQTMAAGSAEVTDEEPSPLPEAAPLPSETALDITAKYEAGERNFARINLKDEALPGINLTLADLQEANFVWCNLRESSLSHANLTSAQLRHADLTNANLQGAKLQGTDLQGAKLQGANLSWAVLRGTNLTDADLTDVNLQNATLERVIMPDGTMLD</sequence>
<evidence type="ECO:0008006" key="4">
    <source>
        <dbReference type="Google" id="ProtNLM"/>
    </source>
</evidence>
<dbReference type="HOGENOM" id="CLU_951944_0_0_3"/>
<dbReference type="SUPFAM" id="SSF141571">
    <property type="entry name" value="Pentapeptide repeat-like"/>
    <property type="match status" value="1"/>
</dbReference>
<dbReference type="EMBL" id="CP000828">
    <property type="protein sequence ID" value="ABW26524.1"/>
    <property type="molecule type" value="Genomic_DNA"/>
</dbReference>
<dbReference type="STRING" id="329726.AM1_1498"/>
<dbReference type="Pfam" id="PF00805">
    <property type="entry name" value="Pentapeptide"/>
    <property type="match status" value="2"/>
</dbReference>
<feature type="region of interest" description="Disordered" evidence="1">
    <location>
        <begin position="1"/>
        <end position="28"/>
    </location>
</feature>
<dbReference type="InterPro" id="IPR051082">
    <property type="entry name" value="Pentapeptide-BTB/POZ_domain"/>
</dbReference>
<keyword evidence="3" id="KW-1185">Reference proteome</keyword>
<reference evidence="2 3" key="1">
    <citation type="journal article" date="2008" name="Proc. Natl. Acad. Sci. U.S.A.">
        <title>Niche adaptation and genome expansion in the chlorophyll d-producing cyanobacterium Acaryochloris marina.</title>
        <authorList>
            <person name="Swingley W.D."/>
            <person name="Chen M."/>
            <person name="Cheung P.C."/>
            <person name="Conrad A.L."/>
            <person name="Dejesa L.C."/>
            <person name="Hao J."/>
            <person name="Honchak B.M."/>
            <person name="Karbach L.E."/>
            <person name="Kurdoglu A."/>
            <person name="Lahiri S."/>
            <person name="Mastrian S.D."/>
            <person name="Miyashita H."/>
            <person name="Page L."/>
            <person name="Ramakrishna P."/>
            <person name="Satoh S."/>
            <person name="Sattley W.M."/>
            <person name="Shimada Y."/>
            <person name="Taylor H.L."/>
            <person name="Tomo T."/>
            <person name="Tsuchiya T."/>
            <person name="Wang Z.T."/>
            <person name="Raymond J."/>
            <person name="Mimuro M."/>
            <person name="Blankenship R.E."/>
            <person name="Touchman J.W."/>
        </authorList>
    </citation>
    <scope>NUCLEOTIDE SEQUENCE [LARGE SCALE GENOMIC DNA]</scope>
    <source>
        <strain evidence="3">MBIC 11017</strain>
    </source>
</reference>
<evidence type="ECO:0000313" key="3">
    <source>
        <dbReference type="Proteomes" id="UP000000268"/>
    </source>
</evidence>
<proteinExistence type="predicted"/>
<evidence type="ECO:0000313" key="2">
    <source>
        <dbReference type="EMBL" id="ABW26524.1"/>
    </source>
</evidence>
<dbReference type="RefSeq" id="WP_012162051.1">
    <property type="nucleotide sequence ID" value="NC_009925.1"/>
</dbReference>
<dbReference type="PANTHER" id="PTHR14136:SF17">
    <property type="entry name" value="BTB_POZ DOMAIN-CONTAINING PROTEIN KCTD9"/>
    <property type="match status" value="1"/>
</dbReference>
<dbReference type="Proteomes" id="UP000000268">
    <property type="component" value="Chromosome"/>
</dbReference>
<protein>
    <recommendedName>
        <fullName evidence="4">Pentapeptide repeat protein</fullName>
    </recommendedName>
</protein>